<dbReference type="EMBL" id="WWBZ02000022">
    <property type="protein sequence ID" value="KAF4308167.1"/>
    <property type="molecule type" value="Genomic_DNA"/>
</dbReference>
<gene>
    <name evidence="2" type="ORF">GTA08_BOTSDO04383</name>
</gene>
<sequence>MSIRITTTSLYTTTTATRAAAPPTISTPIINGIMTPFHANIASTNNTDTINTPSTTTSNALTRYMPRPFVNIAVPAFIAPAKALRYIAAGWRVKYAQPKKSVGAVTVSKLFGALIPGHANHAIANDDAEGTLRTCIHRYGDLKKTVSSTPVEPPTTSANDVPEPIQAISEETTVQNQATVNEELPVERQDTVLTEQDTFESQVCSATSTTTGDSVVEEASAGPHETASLASITILEADEFGFMAELIDDMETSTTAAGADPPITPTHHTTHSPVTSSLFGGDKLQSEAFTFSAPAALSMTDPHQYPTNTIFGDNKLEHADFTFTAPRPLVDEPAQVSNSFGTAAMEAAAFTFTAGRPRRDSDETSASSSTGASIFSCGRVSPTSNMDSSASSVGDDDTDAARKMEAAVIVEMWKIVNDARSQMRHDDCESKKNEEEKTQESESQEKKSKKGGKSGKKNGGKKKAAEANKAAVWGGRKKGGKRGKKKN</sequence>
<protein>
    <submittedName>
        <fullName evidence="2">Uncharacterized protein</fullName>
    </submittedName>
</protein>
<feature type="region of interest" description="Disordered" evidence="1">
    <location>
        <begin position="420"/>
        <end position="487"/>
    </location>
</feature>
<reference evidence="2" key="1">
    <citation type="submission" date="2020-04" db="EMBL/GenBank/DDBJ databases">
        <title>Genome Assembly and Annotation of Botryosphaeria dothidea sdau 11-99, a Latent Pathogen of Apple Fruit Ring Rot in China.</title>
        <authorList>
            <person name="Yu C."/>
            <person name="Diao Y."/>
            <person name="Lu Q."/>
            <person name="Zhao J."/>
            <person name="Cui S."/>
            <person name="Peng C."/>
            <person name="He B."/>
            <person name="Liu H."/>
        </authorList>
    </citation>
    <scope>NUCLEOTIDE SEQUENCE [LARGE SCALE GENOMIC DNA]</scope>
    <source>
        <strain evidence="2">Sdau11-99</strain>
    </source>
</reference>
<feature type="compositionally biased region" description="Polar residues" evidence="1">
    <location>
        <begin position="381"/>
        <end position="392"/>
    </location>
</feature>
<keyword evidence="3" id="KW-1185">Reference proteome</keyword>
<feature type="compositionally biased region" description="Basic residues" evidence="1">
    <location>
        <begin position="447"/>
        <end position="462"/>
    </location>
</feature>
<comment type="caution">
    <text evidence="2">The sequence shown here is derived from an EMBL/GenBank/DDBJ whole genome shotgun (WGS) entry which is preliminary data.</text>
</comment>
<evidence type="ECO:0000313" key="3">
    <source>
        <dbReference type="Proteomes" id="UP000572817"/>
    </source>
</evidence>
<feature type="compositionally biased region" description="Basic residues" evidence="1">
    <location>
        <begin position="475"/>
        <end position="487"/>
    </location>
</feature>
<feature type="compositionally biased region" description="Low complexity" evidence="1">
    <location>
        <begin position="364"/>
        <end position="373"/>
    </location>
</feature>
<dbReference type="OrthoDB" id="10666067at2759"/>
<evidence type="ECO:0000313" key="2">
    <source>
        <dbReference type="EMBL" id="KAF4308167.1"/>
    </source>
</evidence>
<dbReference type="AlphaFoldDB" id="A0A8H4IXJ2"/>
<accession>A0A8H4IXJ2</accession>
<name>A0A8H4IXJ2_9PEZI</name>
<evidence type="ECO:0000256" key="1">
    <source>
        <dbReference type="SAM" id="MobiDB-lite"/>
    </source>
</evidence>
<dbReference type="Proteomes" id="UP000572817">
    <property type="component" value="Unassembled WGS sequence"/>
</dbReference>
<feature type="compositionally biased region" description="Basic and acidic residues" evidence="1">
    <location>
        <begin position="421"/>
        <end position="446"/>
    </location>
</feature>
<proteinExistence type="predicted"/>
<feature type="region of interest" description="Disordered" evidence="1">
    <location>
        <begin position="354"/>
        <end position="399"/>
    </location>
</feature>
<organism evidence="2 3">
    <name type="scientific">Botryosphaeria dothidea</name>
    <dbReference type="NCBI Taxonomy" id="55169"/>
    <lineage>
        <taxon>Eukaryota</taxon>
        <taxon>Fungi</taxon>
        <taxon>Dikarya</taxon>
        <taxon>Ascomycota</taxon>
        <taxon>Pezizomycotina</taxon>
        <taxon>Dothideomycetes</taxon>
        <taxon>Dothideomycetes incertae sedis</taxon>
        <taxon>Botryosphaeriales</taxon>
        <taxon>Botryosphaeriaceae</taxon>
        <taxon>Botryosphaeria</taxon>
    </lineage>
</organism>